<reference evidence="13" key="1">
    <citation type="submission" date="2018-11" db="EMBL/GenBank/DDBJ databases">
        <authorList>
            <consortium name="Pathogen Informatics"/>
        </authorList>
    </citation>
    <scope>NUCLEOTIDE SEQUENCE</scope>
</reference>
<name>A0A448WL86_9PLAT</name>
<evidence type="ECO:0000313" key="14">
    <source>
        <dbReference type="Proteomes" id="UP000784294"/>
    </source>
</evidence>
<keyword evidence="4 11" id="KW-1133">Transmembrane helix</keyword>
<feature type="transmembrane region" description="Helical" evidence="11">
    <location>
        <begin position="12"/>
        <end position="34"/>
    </location>
</feature>
<keyword evidence="14" id="KW-1185">Reference proteome</keyword>
<keyword evidence="8 10" id="KW-0675">Receptor</keyword>
<dbReference type="PRINTS" id="PR00237">
    <property type="entry name" value="GPCRRHODOPSN"/>
</dbReference>
<evidence type="ECO:0000256" key="3">
    <source>
        <dbReference type="ARBA" id="ARBA00022692"/>
    </source>
</evidence>
<dbReference type="GO" id="GO:0004993">
    <property type="term" value="F:G protein-coupled serotonin receptor activity"/>
    <property type="evidence" value="ECO:0007669"/>
    <property type="project" value="UniProtKB-ARBA"/>
</dbReference>
<accession>A0A448WL86</accession>
<proteinExistence type="inferred from homology"/>
<evidence type="ECO:0000313" key="13">
    <source>
        <dbReference type="EMBL" id="VEL14327.1"/>
    </source>
</evidence>
<evidence type="ECO:0000256" key="11">
    <source>
        <dbReference type="SAM" id="Phobius"/>
    </source>
</evidence>
<comment type="caution">
    <text evidence="13">The sequence shown here is derived from an EMBL/GenBank/DDBJ whole genome shotgun (WGS) entry which is preliminary data.</text>
</comment>
<evidence type="ECO:0000256" key="7">
    <source>
        <dbReference type="ARBA" id="ARBA00023157"/>
    </source>
</evidence>
<sequence length="259" mass="28115">MGHTLCDIWVCFDVLCCTASILHLVCVALDRYWAVTSAAYIRQRSAWRIGAMIVVVWVAACVISIPSRVNTQSSSVLAATGASGAGGDSVCQITGGLGYAIFSTVGAFYMPMFFMIAIYLRIYQVVRQRIRKTAFTKTAVISLSPKEPGVNLLDEPANQSKESRSDFSCKGCKRSAIIQGFCCVSSSLVSSKLHHCKVGLTSAQPAEIQNRPNAIGKKVATIDSHDGGRSVCCKSSVKDHLNSTRRRNQRLLNLPLFLT</sequence>
<dbReference type="PANTHER" id="PTHR24248:SF199">
    <property type="entry name" value="IP13425P-RELATED"/>
    <property type="match status" value="1"/>
</dbReference>
<dbReference type="Proteomes" id="UP000784294">
    <property type="component" value="Unassembled WGS sequence"/>
</dbReference>
<dbReference type="PANTHER" id="PTHR24248">
    <property type="entry name" value="ADRENERGIC RECEPTOR-RELATED G-PROTEIN COUPLED RECEPTOR"/>
    <property type="match status" value="1"/>
</dbReference>
<dbReference type="OrthoDB" id="5956310at2759"/>
<dbReference type="PROSITE" id="PS50262">
    <property type="entry name" value="G_PROTEIN_RECEP_F1_2"/>
    <property type="match status" value="1"/>
</dbReference>
<dbReference type="EMBL" id="CAAALY010020773">
    <property type="protein sequence ID" value="VEL14327.1"/>
    <property type="molecule type" value="Genomic_DNA"/>
</dbReference>
<gene>
    <name evidence="13" type="ORF">PXEA_LOCUS7767</name>
</gene>
<dbReference type="InterPro" id="IPR000276">
    <property type="entry name" value="GPCR_Rhodpsn"/>
</dbReference>
<dbReference type="GO" id="GO:0043410">
    <property type="term" value="P:positive regulation of MAPK cascade"/>
    <property type="evidence" value="ECO:0007669"/>
    <property type="project" value="TreeGrafter"/>
</dbReference>
<evidence type="ECO:0000256" key="1">
    <source>
        <dbReference type="ARBA" id="ARBA00004651"/>
    </source>
</evidence>
<dbReference type="AlphaFoldDB" id="A0A448WL86"/>
<keyword evidence="3 10" id="KW-0812">Transmembrane</keyword>
<dbReference type="GO" id="GO:0005886">
    <property type="term" value="C:plasma membrane"/>
    <property type="evidence" value="ECO:0007669"/>
    <property type="project" value="UniProtKB-SubCell"/>
</dbReference>
<keyword evidence="9 10" id="KW-0807">Transducer</keyword>
<evidence type="ECO:0000259" key="12">
    <source>
        <dbReference type="PROSITE" id="PS50262"/>
    </source>
</evidence>
<feature type="transmembrane region" description="Helical" evidence="11">
    <location>
        <begin position="97"/>
        <end position="122"/>
    </location>
</feature>
<keyword evidence="5 10" id="KW-0297">G-protein coupled receptor</keyword>
<evidence type="ECO:0000256" key="8">
    <source>
        <dbReference type="ARBA" id="ARBA00023170"/>
    </source>
</evidence>
<feature type="non-terminal residue" evidence="13">
    <location>
        <position position="1"/>
    </location>
</feature>
<feature type="transmembrane region" description="Helical" evidence="11">
    <location>
        <begin position="46"/>
        <end position="65"/>
    </location>
</feature>
<evidence type="ECO:0000256" key="6">
    <source>
        <dbReference type="ARBA" id="ARBA00023136"/>
    </source>
</evidence>
<dbReference type="InterPro" id="IPR017452">
    <property type="entry name" value="GPCR_Rhodpsn_7TM"/>
</dbReference>
<dbReference type="Pfam" id="PF00001">
    <property type="entry name" value="7tm_1"/>
    <property type="match status" value="1"/>
</dbReference>
<dbReference type="GO" id="GO:0071880">
    <property type="term" value="P:adenylate cyclase-activating adrenergic receptor signaling pathway"/>
    <property type="evidence" value="ECO:0007669"/>
    <property type="project" value="TreeGrafter"/>
</dbReference>
<dbReference type="PROSITE" id="PS00237">
    <property type="entry name" value="G_PROTEIN_RECEP_F1_1"/>
    <property type="match status" value="1"/>
</dbReference>
<protein>
    <recommendedName>
        <fullName evidence="12">G-protein coupled receptors family 1 profile domain-containing protein</fullName>
    </recommendedName>
</protein>
<keyword evidence="6 11" id="KW-0472">Membrane</keyword>
<evidence type="ECO:0000256" key="2">
    <source>
        <dbReference type="ARBA" id="ARBA00022475"/>
    </source>
</evidence>
<evidence type="ECO:0000256" key="5">
    <source>
        <dbReference type="ARBA" id="ARBA00023040"/>
    </source>
</evidence>
<comment type="subcellular location">
    <subcellularLocation>
        <location evidence="1">Cell membrane</location>
        <topology evidence="1">Multi-pass membrane protein</topology>
    </subcellularLocation>
</comment>
<feature type="domain" description="G-protein coupled receptors family 1 profile" evidence="12">
    <location>
        <begin position="1"/>
        <end position="259"/>
    </location>
</feature>
<comment type="similarity">
    <text evidence="10">Belongs to the G-protein coupled receptor 1 family.</text>
</comment>
<keyword evidence="2" id="KW-1003">Cell membrane</keyword>
<dbReference type="SUPFAM" id="SSF81321">
    <property type="entry name" value="Family A G protein-coupled receptor-like"/>
    <property type="match status" value="1"/>
</dbReference>
<keyword evidence="7" id="KW-1015">Disulfide bond</keyword>
<dbReference type="Gene3D" id="1.20.1070.10">
    <property type="entry name" value="Rhodopsin 7-helix transmembrane proteins"/>
    <property type="match status" value="1"/>
</dbReference>
<evidence type="ECO:0000256" key="10">
    <source>
        <dbReference type="RuleBase" id="RU000688"/>
    </source>
</evidence>
<evidence type="ECO:0000256" key="4">
    <source>
        <dbReference type="ARBA" id="ARBA00022989"/>
    </source>
</evidence>
<organism evidence="13 14">
    <name type="scientific">Protopolystoma xenopodis</name>
    <dbReference type="NCBI Taxonomy" id="117903"/>
    <lineage>
        <taxon>Eukaryota</taxon>
        <taxon>Metazoa</taxon>
        <taxon>Spiralia</taxon>
        <taxon>Lophotrochozoa</taxon>
        <taxon>Platyhelminthes</taxon>
        <taxon>Monogenea</taxon>
        <taxon>Polyopisthocotylea</taxon>
        <taxon>Polystomatidea</taxon>
        <taxon>Polystomatidae</taxon>
        <taxon>Protopolystoma</taxon>
    </lineage>
</organism>
<evidence type="ECO:0000256" key="9">
    <source>
        <dbReference type="ARBA" id="ARBA00023224"/>
    </source>
</evidence>